<dbReference type="PANTHER" id="PTHR11941:SF54">
    <property type="entry name" value="ENOYL-COA HYDRATASE, MITOCHONDRIAL"/>
    <property type="match status" value="1"/>
</dbReference>
<proteinExistence type="predicted"/>
<accession>A0A833A587</accession>
<protein>
    <submittedName>
        <fullName evidence="2">Enoyl-CoA hydratase/isomerase family protein</fullName>
    </submittedName>
</protein>
<dbReference type="CDD" id="cd06558">
    <property type="entry name" value="crotonase-like"/>
    <property type="match status" value="1"/>
</dbReference>
<dbReference type="Gene3D" id="3.90.226.10">
    <property type="entry name" value="2-enoyl-CoA Hydratase, Chain A, domain 1"/>
    <property type="match status" value="1"/>
</dbReference>
<evidence type="ECO:0000313" key="3">
    <source>
        <dbReference type="Proteomes" id="UP000608579"/>
    </source>
</evidence>
<dbReference type="EMBL" id="DQVM01000131">
    <property type="protein sequence ID" value="HIQ30258.1"/>
    <property type="molecule type" value="Genomic_DNA"/>
</dbReference>
<dbReference type="InterPro" id="IPR029045">
    <property type="entry name" value="ClpP/crotonase-like_dom_sf"/>
</dbReference>
<organism evidence="2 3">
    <name type="scientific">Caldiarchaeum subterraneum</name>
    <dbReference type="NCBI Taxonomy" id="311458"/>
    <lineage>
        <taxon>Archaea</taxon>
        <taxon>Nitrososphaerota</taxon>
        <taxon>Candidatus Caldarchaeales</taxon>
        <taxon>Candidatus Caldarchaeaceae</taxon>
        <taxon>Candidatus Caldarchaeum</taxon>
    </lineage>
</organism>
<dbReference type="GO" id="GO:0016829">
    <property type="term" value="F:lyase activity"/>
    <property type="evidence" value="ECO:0007669"/>
    <property type="project" value="UniProtKB-KW"/>
</dbReference>
<gene>
    <name evidence="2" type="ORF">EYH45_06815</name>
</gene>
<dbReference type="GO" id="GO:0006635">
    <property type="term" value="P:fatty acid beta-oxidation"/>
    <property type="evidence" value="ECO:0007669"/>
    <property type="project" value="TreeGrafter"/>
</dbReference>
<comment type="caution">
    <text evidence="2">The sequence shown here is derived from an EMBL/GenBank/DDBJ whole genome shotgun (WGS) entry which is preliminary data.</text>
</comment>
<dbReference type="GO" id="GO:0016853">
    <property type="term" value="F:isomerase activity"/>
    <property type="evidence" value="ECO:0007669"/>
    <property type="project" value="UniProtKB-KW"/>
</dbReference>
<keyword evidence="1" id="KW-0456">Lyase</keyword>
<sequence length="258" mass="28571">MSAGFKTVKVEQRGNVAYLTISRPPLNIINLEMINEITQALDGLATKQELNVLVVRSGLDNIFSAGADVREHLPDTAEELINRFGEMLERLIYFPRPTVCVVDGRCMGGGMELAMACDFIIASERAELGQPEIKVGVYPPIAAALLPRLVGLRQAARIILTGGMLEAWEAYRIGLVNEVAKPEELEGRLEKLLNQLTNNSGAVMLYGKKALLEGLELPLKKALAKASEIYLKELMQTEDAVEGLRAFLDKRRPQWRNK</sequence>
<dbReference type="InterPro" id="IPR001753">
    <property type="entry name" value="Enoyl-CoA_hydra/iso"/>
</dbReference>
<dbReference type="AlphaFoldDB" id="A0A833A587"/>
<dbReference type="Proteomes" id="UP000608579">
    <property type="component" value="Unassembled WGS sequence"/>
</dbReference>
<keyword evidence="2" id="KW-0413">Isomerase</keyword>
<dbReference type="SUPFAM" id="SSF52096">
    <property type="entry name" value="ClpP/crotonase"/>
    <property type="match status" value="1"/>
</dbReference>
<name>A0A833A587_CALS0</name>
<evidence type="ECO:0000256" key="1">
    <source>
        <dbReference type="ARBA" id="ARBA00023239"/>
    </source>
</evidence>
<dbReference type="PANTHER" id="PTHR11941">
    <property type="entry name" value="ENOYL-COA HYDRATASE-RELATED"/>
    <property type="match status" value="1"/>
</dbReference>
<reference evidence="2" key="1">
    <citation type="journal article" date="2020" name="ISME J.">
        <title>Gammaproteobacteria mediating utilization of methyl-, sulfur- and petroleum organic compounds in deep ocean hydrothermal plumes.</title>
        <authorList>
            <person name="Zhou Z."/>
            <person name="Liu Y."/>
            <person name="Pan J."/>
            <person name="Cron B.R."/>
            <person name="Toner B.M."/>
            <person name="Anantharaman K."/>
            <person name="Breier J.A."/>
            <person name="Dick G.J."/>
            <person name="Li M."/>
        </authorList>
    </citation>
    <scope>NUCLEOTIDE SEQUENCE</scope>
    <source>
        <strain evidence="2">SZUA-1515</strain>
    </source>
</reference>
<dbReference type="InterPro" id="IPR014748">
    <property type="entry name" value="Enoyl-CoA_hydra_C"/>
</dbReference>
<evidence type="ECO:0000313" key="2">
    <source>
        <dbReference type="EMBL" id="HIQ30258.1"/>
    </source>
</evidence>
<dbReference type="Gene3D" id="1.10.12.10">
    <property type="entry name" value="Lyase 2-enoyl-coa Hydratase, Chain A, domain 2"/>
    <property type="match status" value="1"/>
</dbReference>
<dbReference type="Pfam" id="PF00378">
    <property type="entry name" value="ECH_1"/>
    <property type="match status" value="1"/>
</dbReference>